<feature type="transmembrane region" description="Helical" evidence="2">
    <location>
        <begin position="150"/>
        <end position="169"/>
    </location>
</feature>
<evidence type="ECO:0000256" key="2">
    <source>
        <dbReference type="SAM" id="Phobius"/>
    </source>
</evidence>
<reference evidence="3 4" key="1">
    <citation type="submission" date="2018-06" db="EMBL/GenBank/DDBJ databases">
        <title>Streptomyces reniochalinae sp. nov. and Streptomyces diacarnus sp. nov. from marine sponges.</title>
        <authorList>
            <person name="Li L."/>
        </authorList>
    </citation>
    <scope>NUCLEOTIDE SEQUENCE [LARGE SCALE GENOMIC DNA]</scope>
    <source>
        <strain evidence="3 4">LHW50302</strain>
    </source>
</reference>
<feature type="transmembrane region" description="Helical" evidence="2">
    <location>
        <begin position="263"/>
        <end position="282"/>
    </location>
</feature>
<evidence type="ECO:0000313" key="3">
    <source>
        <dbReference type="EMBL" id="RCG15139.1"/>
    </source>
</evidence>
<sequence length="343" mass="36448">MLQSVQPPAPAPALGRHRRLTATVCGLAGIAIVCQILYPLATPSQRNSLTIVTVLFFCSASLLDASRCHGRRGAFTVLLVAAGGGLAVEVVGLRSGFPFGSYEYSDTLGPSLAGVPLVVPLAWAMMAWPALVVARVLTVRNRDRTPRRHNRLRTTLLGGWALASWDVFLDPQMVDAGHWRWHDPHPALPGVTGIPLSNFAGWLVVATLMMAALDTAVGRTARAPRAEVRFDGACSGPAVTLYLWTYASCVLAAAVFFGRPSVALVGGLLMGVTAVPMASVAWRSRSVLTVVSGRVGLAARCRGSARRHRWRRPRAARSAPTPPLRQPTGTTTSRQAPERGGGG</sequence>
<name>A0A367EBH2_9ACTN</name>
<dbReference type="InterPro" id="IPR007354">
    <property type="entry name" value="CruF-like"/>
</dbReference>
<dbReference type="AlphaFoldDB" id="A0A367EBH2"/>
<dbReference type="Pfam" id="PF04240">
    <property type="entry name" value="Caroten_synth"/>
    <property type="match status" value="1"/>
</dbReference>
<dbReference type="PANTHER" id="PTHR39419:SF1">
    <property type="entry name" value="SLL0814 PROTEIN"/>
    <property type="match status" value="1"/>
</dbReference>
<feature type="transmembrane region" description="Helical" evidence="2">
    <location>
        <begin position="199"/>
        <end position="217"/>
    </location>
</feature>
<feature type="transmembrane region" description="Helical" evidence="2">
    <location>
        <begin position="75"/>
        <end position="97"/>
    </location>
</feature>
<feature type="compositionally biased region" description="Basic residues" evidence="1">
    <location>
        <begin position="305"/>
        <end position="315"/>
    </location>
</feature>
<gene>
    <name evidence="3" type="ORF">DQ392_27975</name>
</gene>
<dbReference type="RefSeq" id="WP_106428942.1">
    <property type="nucleotide sequence ID" value="NZ_QOIM01000042.1"/>
</dbReference>
<feature type="transmembrane region" description="Helical" evidence="2">
    <location>
        <begin position="117"/>
        <end position="138"/>
    </location>
</feature>
<feature type="region of interest" description="Disordered" evidence="1">
    <location>
        <begin position="305"/>
        <end position="343"/>
    </location>
</feature>
<feature type="transmembrane region" description="Helical" evidence="2">
    <location>
        <begin position="20"/>
        <end position="41"/>
    </location>
</feature>
<proteinExistence type="predicted"/>
<dbReference type="OrthoDB" id="9811293at2"/>
<dbReference type="PANTHER" id="PTHR39419">
    <property type="entry name" value="SLL0814 PROTEIN"/>
    <property type="match status" value="1"/>
</dbReference>
<keyword evidence="2" id="KW-1133">Transmembrane helix</keyword>
<keyword evidence="2" id="KW-0812">Transmembrane</keyword>
<comment type="caution">
    <text evidence="3">The sequence shown here is derived from an EMBL/GenBank/DDBJ whole genome shotgun (WGS) entry which is preliminary data.</text>
</comment>
<dbReference type="Proteomes" id="UP000253507">
    <property type="component" value="Unassembled WGS sequence"/>
</dbReference>
<accession>A0A367EBH2</accession>
<feature type="transmembrane region" description="Helical" evidence="2">
    <location>
        <begin position="238"/>
        <end position="257"/>
    </location>
</feature>
<evidence type="ECO:0000256" key="1">
    <source>
        <dbReference type="SAM" id="MobiDB-lite"/>
    </source>
</evidence>
<feature type="transmembrane region" description="Helical" evidence="2">
    <location>
        <begin position="47"/>
        <end position="63"/>
    </location>
</feature>
<organism evidence="3 4">
    <name type="scientific">Streptomyces reniochalinae</name>
    <dbReference type="NCBI Taxonomy" id="2250578"/>
    <lineage>
        <taxon>Bacteria</taxon>
        <taxon>Bacillati</taxon>
        <taxon>Actinomycetota</taxon>
        <taxon>Actinomycetes</taxon>
        <taxon>Kitasatosporales</taxon>
        <taxon>Streptomycetaceae</taxon>
        <taxon>Streptomyces</taxon>
    </lineage>
</organism>
<keyword evidence="2" id="KW-0472">Membrane</keyword>
<protein>
    <submittedName>
        <fullName evidence="3">Carotenoid biosynthesis protein</fullName>
    </submittedName>
</protein>
<dbReference type="EMBL" id="QOIM01000042">
    <property type="protein sequence ID" value="RCG15139.1"/>
    <property type="molecule type" value="Genomic_DNA"/>
</dbReference>
<evidence type="ECO:0000313" key="4">
    <source>
        <dbReference type="Proteomes" id="UP000253507"/>
    </source>
</evidence>
<keyword evidence="4" id="KW-1185">Reference proteome</keyword>